<dbReference type="AlphaFoldDB" id="A0A0K2UTG2"/>
<reference evidence="2" key="1">
    <citation type="submission" date="2014-05" db="EMBL/GenBank/DDBJ databases">
        <authorList>
            <person name="Chronopoulou M."/>
        </authorList>
    </citation>
    <scope>NUCLEOTIDE SEQUENCE</scope>
    <source>
        <tissue evidence="2">Whole organism</tissue>
    </source>
</reference>
<sequence length="43" mass="5071">MKLIFNRVQILMFFHLLVSLYIQKHGSSSPFSLVLSKKVFLFL</sequence>
<keyword evidence="1" id="KW-0732">Signal</keyword>
<name>A0A0K2UTG2_LEPSM</name>
<proteinExistence type="predicted"/>
<feature type="chain" id="PRO_5005489003" evidence="1">
    <location>
        <begin position="20"/>
        <end position="43"/>
    </location>
</feature>
<organism evidence="2">
    <name type="scientific">Lepeophtheirus salmonis</name>
    <name type="common">Salmon louse</name>
    <name type="synonym">Caligus salmonis</name>
    <dbReference type="NCBI Taxonomy" id="72036"/>
    <lineage>
        <taxon>Eukaryota</taxon>
        <taxon>Metazoa</taxon>
        <taxon>Ecdysozoa</taxon>
        <taxon>Arthropoda</taxon>
        <taxon>Crustacea</taxon>
        <taxon>Multicrustacea</taxon>
        <taxon>Hexanauplia</taxon>
        <taxon>Copepoda</taxon>
        <taxon>Siphonostomatoida</taxon>
        <taxon>Caligidae</taxon>
        <taxon>Lepeophtheirus</taxon>
    </lineage>
</organism>
<evidence type="ECO:0000313" key="2">
    <source>
        <dbReference type="EMBL" id="CDW40991.1"/>
    </source>
</evidence>
<dbReference type="EMBL" id="HACA01023630">
    <property type="protein sequence ID" value="CDW40991.1"/>
    <property type="molecule type" value="Transcribed_RNA"/>
</dbReference>
<accession>A0A0K2UTG2</accession>
<evidence type="ECO:0000256" key="1">
    <source>
        <dbReference type="SAM" id="SignalP"/>
    </source>
</evidence>
<feature type="signal peptide" evidence="1">
    <location>
        <begin position="1"/>
        <end position="19"/>
    </location>
</feature>
<protein>
    <submittedName>
        <fullName evidence="2">Uncharacterized protein</fullName>
    </submittedName>
</protein>